<dbReference type="EMBL" id="CP000746">
    <property type="protein sequence ID" value="ABR73561.1"/>
    <property type="molecule type" value="Genomic_DNA"/>
</dbReference>
<dbReference type="PROSITE" id="PS50893">
    <property type="entry name" value="ABC_TRANSPORTER_2"/>
    <property type="match status" value="1"/>
</dbReference>
<dbReference type="AlphaFoldDB" id="A6VKR4"/>
<evidence type="ECO:0000313" key="10">
    <source>
        <dbReference type="EMBL" id="ABR73561.1"/>
    </source>
</evidence>
<dbReference type="STRING" id="339671.Asuc_0181"/>
<evidence type="ECO:0000256" key="4">
    <source>
        <dbReference type="ARBA" id="ARBA00022519"/>
    </source>
</evidence>
<dbReference type="InterPro" id="IPR027417">
    <property type="entry name" value="P-loop_NTPase"/>
</dbReference>
<keyword evidence="6" id="KW-0067">ATP-binding</keyword>
<evidence type="ECO:0000256" key="3">
    <source>
        <dbReference type="ARBA" id="ARBA00022505"/>
    </source>
</evidence>
<dbReference type="OrthoDB" id="9802264at2"/>
<dbReference type="FunFam" id="3.40.50.300:FF:000634">
    <property type="entry name" value="Molybdenum import ATP-binding protein ModC"/>
    <property type="match status" value="1"/>
</dbReference>
<dbReference type="NCBIfam" id="TIGR02142">
    <property type="entry name" value="modC_ABC"/>
    <property type="match status" value="1"/>
</dbReference>
<keyword evidence="11" id="KW-1185">Reference proteome</keyword>
<dbReference type="GO" id="GO:0015098">
    <property type="term" value="F:molybdate ion transmembrane transporter activity"/>
    <property type="evidence" value="ECO:0007669"/>
    <property type="project" value="InterPro"/>
</dbReference>
<dbReference type="SMART" id="SM00382">
    <property type="entry name" value="AAA"/>
    <property type="match status" value="1"/>
</dbReference>
<dbReference type="PANTHER" id="PTHR43514">
    <property type="entry name" value="ABC TRANSPORTER I FAMILY MEMBER 10"/>
    <property type="match status" value="1"/>
</dbReference>
<dbReference type="Pfam" id="PF00005">
    <property type="entry name" value="ABC_tran"/>
    <property type="match status" value="1"/>
</dbReference>
<dbReference type="KEGG" id="asu:Asuc_0181"/>
<evidence type="ECO:0000256" key="6">
    <source>
        <dbReference type="ARBA" id="ARBA00022840"/>
    </source>
</evidence>
<keyword evidence="5" id="KW-0547">Nucleotide-binding</keyword>
<evidence type="ECO:0000259" key="9">
    <source>
        <dbReference type="PROSITE" id="PS50893"/>
    </source>
</evidence>
<dbReference type="InterPro" id="IPR003439">
    <property type="entry name" value="ABC_transporter-like_ATP-bd"/>
</dbReference>
<keyword evidence="4" id="KW-0997">Cell inner membrane</keyword>
<dbReference type="InterPro" id="IPR050334">
    <property type="entry name" value="Molybdenum_import_ModC"/>
</dbReference>
<sequence length="231" mass="25553">MLEINVKKTLGELQLEANLQIPAQGVTAVFGLSGSGKTSLINMVSGLLTPDYGFVRLNGKTLTDTARHINLAPNERHIGYVFQDARLFPHYTVKGNLCYGMKKKSAVNFQQVLDLLGIASLLKRYPATLSGGEKQRVAIGRALLTAPEILLMDEPLSALDLPRKQELLAYLQTLSREIRIPILYVTHSPEEIKALAQRVILMDNGKVTAYGDTQTVLSDPRLARWRAENNT</sequence>
<dbReference type="InterPro" id="IPR011868">
    <property type="entry name" value="ModC_ABC_ATP-bd"/>
</dbReference>
<gene>
    <name evidence="10" type="ordered locus">Asuc_0181</name>
</gene>
<evidence type="ECO:0000256" key="5">
    <source>
        <dbReference type="ARBA" id="ARBA00022741"/>
    </source>
</evidence>
<name>A6VKR4_ACTSZ</name>
<organism evidence="10 11">
    <name type="scientific">Actinobacillus succinogenes (strain ATCC 55618 / DSM 22257 / CCUG 43843 / 130Z)</name>
    <dbReference type="NCBI Taxonomy" id="339671"/>
    <lineage>
        <taxon>Bacteria</taxon>
        <taxon>Pseudomonadati</taxon>
        <taxon>Pseudomonadota</taxon>
        <taxon>Gammaproteobacteria</taxon>
        <taxon>Pasteurellales</taxon>
        <taxon>Pasteurellaceae</taxon>
        <taxon>Actinobacillus</taxon>
    </lineage>
</organism>
<keyword evidence="7" id="KW-1278">Translocase</keyword>
<accession>A6VKR4</accession>
<keyword evidence="8" id="KW-0472">Membrane</keyword>
<dbReference type="Gene3D" id="3.40.50.300">
    <property type="entry name" value="P-loop containing nucleotide triphosphate hydrolases"/>
    <property type="match status" value="1"/>
</dbReference>
<protein>
    <submittedName>
        <fullName evidence="10">Molybdate ABC transporter, ATPase subunit</fullName>
    </submittedName>
</protein>
<dbReference type="InterPro" id="IPR003593">
    <property type="entry name" value="AAA+_ATPase"/>
</dbReference>
<dbReference type="PANTHER" id="PTHR43514:SF4">
    <property type="entry name" value="ABC TRANSPORTER I FAMILY MEMBER 10"/>
    <property type="match status" value="1"/>
</dbReference>
<dbReference type="SUPFAM" id="SSF52540">
    <property type="entry name" value="P-loop containing nucleoside triphosphate hydrolases"/>
    <property type="match status" value="1"/>
</dbReference>
<dbReference type="PROSITE" id="PS00211">
    <property type="entry name" value="ABC_TRANSPORTER_1"/>
    <property type="match status" value="1"/>
</dbReference>
<keyword evidence="3" id="KW-0500">Molybdenum</keyword>
<feature type="domain" description="ABC transporter" evidence="9">
    <location>
        <begin position="1"/>
        <end position="229"/>
    </location>
</feature>
<dbReference type="Proteomes" id="UP000001114">
    <property type="component" value="Chromosome"/>
</dbReference>
<dbReference type="GO" id="GO:0140359">
    <property type="term" value="F:ABC-type transporter activity"/>
    <property type="evidence" value="ECO:0007669"/>
    <property type="project" value="InterPro"/>
</dbReference>
<keyword evidence="1" id="KW-0813">Transport</keyword>
<evidence type="ECO:0000256" key="7">
    <source>
        <dbReference type="ARBA" id="ARBA00022967"/>
    </source>
</evidence>
<dbReference type="GO" id="GO:0016887">
    <property type="term" value="F:ATP hydrolysis activity"/>
    <property type="evidence" value="ECO:0007669"/>
    <property type="project" value="InterPro"/>
</dbReference>
<evidence type="ECO:0000256" key="1">
    <source>
        <dbReference type="ARBA" id="ARBA00022448"/>
    </source>
</evidence>
<evidence type="ECO:0000256" key="2">
    <source>
        <dbReference type="ARBA" id="ARBA00022475"/>
    </source>
</evidence>
<keyword evidence="2" id="KW-1003">Cell membrane</keyword>
<dbReference type="GO" id="GO:0005524">
    <property type="term" value="F:ATP binding"/>
    <property type="evidence" value="ECO:0007669"/>
    <property type="project" value="UniProtKB-KW"/>
</dbReference>
<dbReference type="InterPro" id="IPR017871">
    <property type="entry name" value="ABC_transporter-like_CS"/>
</dbReference>
<reference evidence="11" key="1">
    <citation type="journal article" date="2010" name="BMC Genomics">
        <title>A genomic perspective on the potential of Actinobacillus succinogenes for industrial succinate production.</title>
        <authorList>
            <person name="McKinlay J.B."/>
            <person name="Laivenieks M."/>
            <person name="Schindler B.D."/>
            <person name="McKinlay A.A."/>
            <person name="Siddaramappa S."/>
            <person name="Challacombe J.F."/>
            <person name="Lowry S.R."/>
            <person name="Clum A."/>
            <person name="Lapidus A.L."/>
            <person name="Burkhart K.B."/>
            <person name="Harkins V."/>
            <person name="Vieille C."/>
        </authorList>
    </citation>
    <scope>NUCLEOTIDE SEQUENCE [LARGE SCALE GENOMIC DNA]</scope>
    <source>
        <strain evidence="11">ATCC 55618 / DSM 22257 / CCUG 43843 / 130Z</strain>
    </source>
</reference>
<dbReference type="eggNOG" id="COG4148">
    <property type="taxonomic scope" value="Bacteria"/>
</dbReference>
<proteinExistence type="predicted"/>
<dbReference type="HOGENOM" id="CLU_000604_1_22_6"/>
<evidence type="ECO:0000313" key="11">
    <source>
        <dbReference type="Proteomes" id="UP000001114"/>
    </source>
</evidence>
<evidence type="ECO:0000256" key="8">
    <source>
        <dbReference type="ARBA" id="ARBA00023136"/>
    </source>
</evidence>
<dbReference type="GO" id="GO:0016020">
    <property type="term" value="C:membrane"/>
    <property type="evidence" value="ECO:0007669"/>
    <property type="project" value="InterPro"/>
</dbReference>